<evidence type="ECO:0000313" key="3">
    <source>
        <dbReference type="Proteomes" id="UP000069902"/>
    </source>
</evidence>
<dbReference type="KEGG" id="pnl:PNK_2005"/>
<keyword evidence="1" id="KW-0472">Membrane</keyword>
<name>A0A0U5JC55_9BACT</name>
<feature type="transmembrane region" description="Helical" evidence="1">
    <location>
        <begin position="45"/>
        <end position="63"/>
    </location>
</feature>
<organism evidence="2 3">
    <name type="scientific">Candidatus Protochlamydia naegleriophila</name>
    <dbReference type="NCBI Taxonomy" id="389348"/>
    <lineage>
        <taxon>Bacteria</taxon>
        <taxon>Pseudomonadati</taxon>
        <taxon>Chlamydiota</taxon>
        <taxon>Chlamydiia</taxon>
        <taxon>Parachlamydiales</taxon>
        <taxon>Parachlamydiaceae</taxon>
        <taxon>Candidatus Protochlamydia</taxon>
    </lineage>
</organism>
<reference evidence="3" key="1">
    <citation type="submission" date="2015-09" db="EMBL/GenBank/DDBJ databases">
        <authorList>
            <person name="Bertelli C."/>
        </authorList>
    </citation>
    <scope>NUCLEOTIDE SEQUENCE [LARGE SCALE GENOMIC DNA]</scope>
    <source>
        <strain evidence="3">KNic</strain>
    </source>
</reference>
<dbReference type="Proteomes" id="UP000069902">
    <property type="component" value="Chromosome cPNK"/>
</dbReference>
<keyword evidence="1" id="KW-0812">Transmembrane</keyword>
<sequence length="78" mass="8956">MEDTRIGYVEAAKMSLLPMLLKFASSQKNQTPGLLLLCITKPRALISYYGLIMTIMALMKLYYTLRVLTLDKERVKIQ</sequence>
<accession>A0A0U5JC55</accession>
<protein>
    <submittedName>
        <fullName evidence="2">Hypothetical membrane protein</fullName>
    </submittedName>
</protein>
<keyword evidence="1" id="KW-1133">Transmembrane helix</keyword>
<evidence type="ECO:0000256" key="1">
    <source>
        <dbReference type="SAM" id="Phobius"/>
    </source>
</evidence>
<dbReference type="InParanoid" id="A0A0U5JC55"/>
<gene>
    <name evidence="2" type="ORF">PNK_2005</name>
</gene>
<dbReference type="PATRIC" id="fig|389348.3.peg.2257"/>
<proteinExistence type="predicted"/>
<keyword evidence="3" id="KW-1185">Reference proteome</keyword>
<dbReference type="EMBL" id="LN879502">
    <property type="protein sequence ID" value="CUI17609.1"/>
    <property type="molecule type" value="Genomic_DNA"/>
</dbReference>
<dbReference type="AlphaFoldDB" id="A0A0U5JC55"/>
<evidence type="ECO:0000313" key="2">
    <source>
        <dbReference type="EMBL" id="CUI17609.1"/>
    </source>
</evidence>